<evidence type="ECO:0000313" key="2">
    <source>
        <dbReference type="Proteomes" id="UP000676310"/>
    </source>
</evidence>
<dbReference type="RefSeq" id="XP_043173070.1">
    <property type="nucleotide sequence ID" value="XM_043317135.1"/>
</dbReference>
<dbReference type="GeneID" id="67021730"/>
<sequence length="248" mass="28746">MPYISEITYSGDATVQAVLGYFRFLAAMYLDDSEILEPPEHEEVIQLLRHLPYIRQGEIAPGRQFVNWHMTPADKDGEDIREATEPYPNEATIPPHIVGLTVHSRYGLTFVLDTELGVIYWYECMSEAKVAISDVQVDPYGWLDDDLIPEDQVEWRADSGIWEIVDFFEMLKANFKTLNFVPFKSDRVRAAWYWDTAEGKKELKEVQKIYRDHGWSDLTRYHKDDCLAAIEAMLKDRGQDLDMGGKEE</sequence>
<gene>
    <name evidence="1" type="ORF">ALTATR162_LOCUS9501</name>
</gene>
<evidence type="ECO:0000313" key="1">
    <source>
        <dbReference type="EMBL" id="CAG5180916.1"/>
    </source>
</evidence>
<proteinExistence type="predicted"/>
<accession>A0A8J2I862</accession>
<dbReference type="EMBL" id="CAJRGZ010000025">
    <property type="protein sequence ID" value="CAG5180916.1"/>
    <property type="molecule type" value="Genomic_DNA"/>
</dbReference>
<dbReference type="OrthoDB" id="5343383at2759"/>
<reference evidence="1" key="1">
    <citation type="submission" date="2021-05" db="EMBL/GenBank/DDBJ databases">
        <authorList>
            <person name="Stam R."/>
        </authorList>
    </citation>
    <scope>NUCLEOTIDE SEQUENCE</scope>
    <source>
        <strain evidence="1">CS162</strain>
    </source>
</reference>
<organism evidence="1 2">
    <name type="scientific">Alternaria atra</name>
    <dbReference type="NCBI Taxonomy" id="119953"/>
    <lineage>
        <taxon>Eukaryota</taxon>
        <taxon>Fungi</taxon>
        <taxon>Dikarya</taxon>
        <taxon>Ascomycota</taxon>
        <taxon>Pezizomycotina</taxon>
        <taxon>Dothideomycetes</taxon>
        <taxon>Pleosporomycetidae</taxon>
        <taxon>Pleosporales</taxon>
        <taxon>Pleosporineae</taxon>
        <taxon>Pleosporaceae</taxon>
        <taxon>Alternaria</taxon>
        <taxon>Alternaria sect. Ulocladioides</taxon>
    </lineage>
</organism>
<dbReference type="Proteomes" id="UP000676310">
    <property type="component" value="Unassembled WGS sequence"/>
</dbReference>
<keyword evidence="2" id="KW-1185">Reference proteome</keyword>
<protein>
    <submittedName>
        <fullName evidence="1">Uncharacterized protein</fullName>
    </submittedName>
</protein>
<name>A0A8J2I862_9PLEO</name>
<dbReference type="AlphaFoldDB" id="A0A8J2I862"/>
<comment type="caution">
    <text evidence="1">The sequence shown here is derived from an EMBL/GenBank/DDBJ whole genome shotgun (WGS) entry which is preliminary data.</text>
</comment>